<keyword evidence="1" id="KW-0812">Transmembrane</keyword>
<dbReference type="Proteomes" id="UP001500101">
    <property type="component" value="Unassembled WGS sequence"/>
</dbReference>
<evidence type="ECO:0000313" key="3">
    <source>
        <dbReference type="EMBL" id="GAA4148200.1"/>
    </source>
</evidence>
<keyword evidence="1" id="KW-0472">Membrane</keyword>
<keyword evidence="2" id="KW-0732">Signal</keyword>
<feature type="chain" id="PRO_5047048512" evidence="2">
    <location>
        <begin position="24"/>
        <end position="180"/>
    </location>
</feature>
<comment type="caution">
    <text evidence="3">The sequence shown here is derived from an EMBL/GenBank/DDBJ whole genome shotgun (WGS) entry which is preliminary data.</text>
</comment>
<keyword evidence="1" id="KW-1133">Transmembrane helix</keyword>
<proteinExistence type="predicted"/>
<feature type="transmembrane region" description="Helical" evidence="1">
    <location>
        <begin position="143"/>
        <end position="159"/>
    </location>
</feature>
<dbReference type="RefSeq" id="WP_344676012.1">
    <property type="nucleotide sequence ID" value="NZ_BAAAZI010000015.1"/>
</dbReference>
<name>A0ABP7Z6R5_9SPHI</name>
<feature type="transmembrane region" description="Helical" evidence="1">
    <location>
        <begin position="116"/>
        <end position="136"/>
    </location>
</feature>
<organism evidence="3 4">
    <name type="scientific">Sphingobacterium kyonggiense</name>
    <dbReference type="NCBI Taxonomy" id="714075"/>
    <lineage>
        <taxon>Bacteria</taxon>
        <taxon>Pseudomonadati</taxon>
        <taxon>Bacteroidota</taxon>
        <taxon>Sphingobacteriia</taxon>
        <taxon>Sphingobacteriales</taxon>
        <taxon>Sphingobacteriaceae</taxon>
        <taxon>Sphingobacterium</taxon>
    </lineage>
</organism>
<evidence type="ECO:0000256" key="1">
    <source>
        <dbReference type="SAM" id="Phobius"/>
    </source>
</evidence>
<feature type="signal peptide" evidence="2">
    <location>
        <begin position="1"/>
        <end position="23"/>
    </location>
</feature>
<dbReference type="EMBL" id="BAAAZI010000015">
    <property type="protein sequence ID" value="GAA4148200.1"/>
    <property type="molecule type" value="Genomic_DNA"/>
</dbReference>
<reference evidence="4" key="1">
    <citation type="journal article" date="2019" name="Int. J. Syst. Evol. Microbiol.">
        <title>The Global Catalogue of Microorganisms (GCM) 10K type strain sequencing project: providing services to taxonomists for standard genome sequencing and annotation.</title>
        <authorList>
            <consortium name="The Broad Institute Genomics Platform"/>
            <consortium name="The Broad Institute Genome Sequencing Center for Infectious Disease"/>
            <person name="Wu L."/>
            <person name="Ma J."/>
        </authorList>
    </citation>
    <scope>NUCLEOTIDE SEQUENCE [LARGE SCALE GENOMIC DNA]</scope>
    <source>
        <strain evidence="4">JCM 16704</strain>
    </source>
</reference>
<sequence>MKNSWIIGLLLALIGLLPLASTAQQVAISDFMVKENLSQNGKLAIIATDSLEKTNNTIQGNYRFTINGFEQDLKFSDGVAVTSNPIASSTFVYFKHKSGQKDIGKLFFLRVTEKGITPYKISGMLLLIIPLLILYIAYKFKRFLITLLILAIIYFYLNYSKGLDVRELIESSILGIKNLI</sequence>
<accession>A0ABP7Z6R5</accession>
<evidence type="ECO:0000313" key="4">
    <source>
        <dbReference type="Proteomes" id="UP001500101"/>
    </source>
</evidence>
<gene>
    <name evidence="3" type="ORF">GCM10022216_34840</name>
</gene>
<evidence type="ECO:0000256" key="2">
    <source>
        <dbReference type="SAM" id="SignalP"/>
    </source>
</evidence>
<protein>
    <submittedName>
        <fullName evidence="3">Uncharacterized protein</fullName>
    </submittedName>
</protein>
<keyword evidence="4" id="KW-1185">Reference proteome</keyword>